<accession>A0A9P6ERF4</accession>
<gene>
    <name evidence="1" type="ORF">CPB83DRAFT_412532</name>
</gene>
<dbReference type="Proteomes" id="UP000807306">
    <property type="component" value="Unassembled WGS sequence"/>
</dbReference>
<dbReference type="OrthoDB" id="2269034at2759"/>
<proteinExistence type="predicted"/>
<name>A0A9P6ERF4_9AGAR</name>
<sequence length="69" mass="8064">MSIGLHDDIWSTIFYKMACENAQLLSLIRSPCTHWRDLADSTALLWTNITLDHPSYSTKVEYIERYLSK</sequence>
<evidence type="ECO:0008006" key="3">
    <source>
        <dbReference type="Google" id="ProtNLM"/>
    </source>
</evidence>
<evidence type="ECO:0000313" key="2">
    <source>
        <dbReference type="Proteomes" id="UP000807306"/>
    </source>
</evidence>
<dbReference type="AlphaFoldDB" id="A0A9P6ERF4"/>
<keyword evidence="2" id="KW-1185">Reference proteome</keyword>
<reference evidence="1" key="1">
    <citation type="submission" date="2020-11" db="EMBL/GenBank/DDBJ databases">
        <authorList>
            <consortium name="DOE Joint Genome Institute"/>
            <person name="Ahrendt S."/>
            <person name="Riley R."/>
            <person name="Andreopoulos W."/>
            <person name="Labutti K."/>
            <person name="Pangilinan J."/>
            <person name="Ruiz-Duenas F.J."/>
            <person name="Barrasa J.M."/>
            <person name="Sanchez-Garcia M."/>
            <person name="Camarero S."/>
            <person name="Miyauchi S."/>
            <person name="Serrano A."/>
            <person name="Linde D."/>
            <person name="Babiker R."/>
            <person name="Drula E."/>
            <person name="Ayuso-Fernandez I."/>
            <person name="Pacheco R."/>
            <person name="Padilla G."/>
            <person name="Ferreira P."/>
            <person name="Barriuso J."/>
            <person name="Kellner H."/>
            <person name="Castanera R."/>
            <person name="Alfaro M."/>
            <person name="Ramirez L."/>
            <person name="Pisabarro A.G."/>
            <person name="Kuo A."/>
            <person name="Tritt A."/>
            <person name="Lipzen A."/>
            <person name="He G."/>
            <person name="Yan M."/>
            <person name="Ng V."/>
            <person name="Cullen D."/>
            <person name="Martin F."/>
            <person name="Rosso M.-N."/>
            <person name="Henrissat B."/>
            <person name="Hibbett D."/>
            <person name="Martinez A.T."/>
            <person name="Grigoriev I.V."/>
        </authorList>
    </citation>
    <scope>NUCLEOTIDE SEQUENCE</scope>
    <source>
        <strain evidence="1">CBS 506.95</strain>
    </source>
</reference>
<comment type="caution">
    <text evidence="1">The sequence shown here is derived from an EMBL/GenBank/DDBJ whole genome shotgun (WGS) entry which is preliminary data.</text>
</comment>
<evidence type="ECO:0000313" key="1">
    <source>
        <dbReference type="EMBL" id="KAF9533871.1"/>
    </source>
</evidence>
<protein>
    <recommendedName>
        <fullName evidence="3">F-box domain-containing protein</fullName>
    </recommendedName>
</protein>
<dbReference type="EMBL" id="MU157827">
    <property type="protein sequence ID" value="KAF9533871.1"/>
    <property type="molecule type" value="Genomic_DNA"/>
</dbReference>
<organism evidence="1 2">
    <name type="scientific">Crepidotus variabilis</name>
    <dbReference type="NCBI Taxonomy" id="179855"/>
    <lineage>
        <taxon>Eukaryota</taxon>
        <taxon>Fungi</taxon>
        <taxon>Dikarya</taxon>
        <taxon>Basidiomycota</taxon>
        <taxon>Agaricomycotina</taxon>
        <taxon>Agaricomycetes</taxon>
        <taxon>Agaricomycetidae</taxon>
        <taxon>Agaricales</taxon>
        <taxon>Agaricineae</taxon>
        <taxon>Crepidotaceae</taxon>
        <taxon>Crepidotus</taxon>
    </lineage>
</organism>